<proteinExistence type="predicted"/>
<gene>
    <name evidence="1" type="ORF">SDC9_116121</name>
</gene>
<evidence type="ECO:0000313" key="1">
    <source>
        <dbReference type="EMBL" id="MPM69177.1"/>
    </source>
</evidence>
<accession>A0A645BVE4</accession>
<comment type="caution">
    <text evidence="1">The sequence shown here is derived from an EMBL/GenBank/DDBJ whole genome shotgun (WGS) entry which is preliminary data.</text>
</comment>
<organism evidence="1">
    <name type="scientific">bioreactor metagenome</name>
    <dbReference type="NCBI Taxonomy" id="1076179"/>
    <lineage>
        <taxon>unclassified sequences</taxon>
        <taxon>metagenomes</taxon>
        <taxon>ecological metagenomes</taxon>
    </lineage>
</organism>
<reference evidence="1" key="1">
    <citation type="submission" date="2019-08" db="EMBL/GenBank/DDBJ databases">
        <authorList>
            <person name="Kucharzyk K."/>
            <person name="Murdoch R.W."/>
            <person name="Higgins S."/>
            <person name="Loffler F."/>
        </authorList>
    </citation>
    <scope>NUCLEOTIDE SEQUENCE</scope>
</reference>
<dbReference type="EMBL" id="VSSQ01022694">
    <property type="protein sequence ID" value="MPM69177.1"/>
    <property type="molecule type" value="Genomic_DNA"/>
</dbReference>
<sequence>MDIVRRGEHLALVNVIDAYGLQDLGLHEMTYAAFRHDRYRYRIRYPLDHQGIAHPRYAAGCAYVRRYPFQCHYGAGPCLLGYERLLRGRNIHYDSASECLCQIRVGFIFLVFHASTPLDACL</sequence>
<protein>
    <submittedName>
        <fullName evidence="1">Uncharacterized protein</fullName>
    </submittedName>
</protein>
<dbReference type="AlphaFoldDB" id="A0A645BVE4"/>
<name>A0A645BVE4_9ZZZZ</name>